<name>A0A2N5W0N8_9BASI</name>
<reference evidence="1 2" key="1">
    <citation type="submission" date="2017-11" db="EMBL/GenBank/DDBJ databases">
        <title>De novo assembly and phasing of dikaryotic genomes from two isolates of Puccinia coronata f. sp. avenae, the causal agent of oat crown rust.</title>
        <authorList>
            <person name="Miller M.E."/>
            <person name="Zhang Y."/>
            <person name="Omidvar V."/>
            <person name="Sperschneider J."/>
            <person name="Schwessinger B."/>
            <person name="Raley C."/>
            <person name="Palmer J.M."/>
            <person name="Garnica D."/>
            <person name="Upadhyaya N."/>
            <person name="Rathjen J."/>
            <person name="Taylor J.M."/>
            <person name="Park R.F."/>
            <person name="Dodds P.N."/>
            <person name="Hirsch C.D."/>
            <person name="Kianian S.F."/>
            <person name="Figueroa M."/>
        </authorList>
    </citation>
    <scope>NUCLEOTIDE SEQUENCE [LARGE SCALE GENOMIC DNA]</scope>
    <source>
        <strain evidence="1">12NC29</strain>
    </source>
</reference>
<dbReference type="Proteomes" id="UP000235388">
    <property type="component" value="Unassembled WGS sequence"/>
</dbReference>
<dbReference type="EMBL" id="PGCJ01000027">
    <property type="protein sequence ID" value="PLW55828.1"/>
    <property type="molecule type" value="Genomic_DNA"/>
</dbReference>
<evidence type="ECO:0000313" key="2">
    <source>
        <dbReference type="Proteomes" id="UP000235388"/>
    </source>
</evidence>
<accession>A0A2N5W0N8</accession>
<evidence type="ECO:0000313" key="1">
    <source>
        <dbReference type="EMBL" id="PLW55828.1"/>
    </source>
</evidence>
<comment type="caution">
    <text evidence="1">The sequence shown here is derived from an EMBL/GenBank/DDBJ whole genome shotgun (WGS) entry which is preliminary data.</text>
</comment>
<dbReference type="AlphaFoldDB" id="A0A2N5W0N8"/>
<protein>
    <submittedName>
        <fullName evidence="1">Uncharacterized protein</fullName>
    </submittedName>
</protein>
<sequence length="373" mass="42819">MKSQPLKNPTIPFQTQPIRFQPNHSVLFFSSISVSLLELTPRVLMCPKYQIKWIASLFDENEGCKIRYCPSQVSCSSPTYPPLLKHKSYPILKDLISTASYKYEDWHQTSTKDDKPRSNHHRTCKHDTISLSQIRDKFREPDCYDGTNPQRTVDYRTQSSCSSINGIPRLESWGKPTSSHFTSEFRTSEGNSLRDCRKSGFVIFGGEKRVKLYETILKSQPSHSASQSISSTAVIVANKRPGDEILSAAQSTEKKAKGPSFDPTMVNIHAHIGFSQFFDRNLKELRSPLPLTIFDTKWQAAALSYQAQPRTKSTSSLGNNMRYSRLPYQSEWTLSYVAWEKMYRCFIQTLRDVYHHGGFVVWLMQHKEHADQL</sequence>
<organism evidence="1 2">
    <name type="scientific">Puccinia coronata f. sp. avenae</name>
    <dbReference type="NCBI Taxonomy" id="200324"/>
    <lineage>
        <taxon>Eukaryota</taxon>
        <taxon>Fungi</taxon>
        <taxon>Dikarya</taxon>
        <taxon>Basidiomycota</taxon>
        <taxon>Pucciniomycotina</taxon>
        <taxon>Pucciniomycetes</taxon>
        <taxon>Pucciniales</taxon>
        <taxon>Pucciniaceae</taxon>
        <taxon>Puccinia</taxon>
    </lineage>
</organism>
<keyword evidence="2" id="KW-1185">Reference proteome</keyword>
<proteinExistence type="predicted"/>
<gene>
    <name evidence="1" type="ORF">PCANC_02276</name>
</gene>